<evidence type="ECO:0000256" key="12">
    <source>
        <dbReference type="SAM" id="Phobius"/>
    </source>
</evidence>
<keyword evidence="3" id="KW-1003">Cell membrane</keyword>
<evidence type="ECO:0000256" key="8">
    <source>
        <dbReference type="ARBA" id="ARBA00022777"/>
    </source>
</evidence>
<dbReference type="PROSITE" id="PS51093">
    <property type="entry name" value="PTS_EIIA_TYPE_1"/>
    <property type="match status" value="1"/>
</dbReference>
<evidence type="ECO:0000256" key="2">
    <source>
        <dbReference type="ARBA" id="ARBA00022448"/>
    </source>
</evidence>
<feature type="transmembrane region" description="Helical" evidence="12">
    <location>
        <begin position="153"/>
        <end position="177"/>
    </location>
</feature>
<dbReference type="InterPro" id="IPR011055">
    <property type="entry name" value="Dup_hybrid_motif"/>
</dbReference>
<keyword evidence="7 12" id="KW-0812">Transmembrane</keyword>
<dbReference type="RefSeq" id="WP_205016299.1">
    <property type="nucleotide sequence ID" value="NZ_JAFBEI010000002.1"/>
</dbReference>
<keyword evidence="10 12" id="KW-0472">Membrane</keyword>
<sequence length="630" mass="66547">MDNKQIAKEVIEALGGRENVRSVAHCATRLRVMVVDEAKIDKDKAESIEKVQGAFFNSGQYQIIFGTGTVNKIYDEVVSQGLPTASKDEQKAEAAKQGNWFQRAIRSFGDVFVPLLPAIVATGLFMGIRGAINNDTILGLFGTTSEAFSASNFYTYTVVLTDTAFAFFPALICWSAFNVFGGNPIVGLVLGLMMVNSALPNAWNVASGADKPIYFFDVIPVVGYQNSVLPAFFVGLIGAKLEKKLHKVIPDVLDLLLVPFLTFLVMSVLALFVIGPVFHSVENYVLAATKFLLNLPFGLSGLIIGGLHQLIVVTGVHHIFNLLESQLIAADGKDPFNAIITAAMTAQAGATLAVGMKTKDAKLKALAFPAALSAGLGITEPAIFGVNLRYGKPFVMGLIAGAVGGWLASIFSLAGTGFGITIIPGTLLYLNGQVGRYVIMVLVTTAIGFALTWLFGYSEDGTETKEEPVAPAVEEVPATLSEETIVSPLEGEAVELTSVNDPVFASEAMGKGIAIKPSGDTVYSPVDGTVQIAFETGHAYGIKSDNGAEILIHVGIDTVTLDGKGFDQKVKAEQKVKAGDVLGTFDRAVIAEAGLDDTTMIIVTNTADYSEVSAVATGTVAKGDNLIAVK</sequence>
<keyword evidence="8" id="KW-0418">Kinase</keyword>
<keyword evidence="6" id="KW-0598">Phosphotransferase system</keyword>
<feature type="domain" description="PTS EIIB type-1" evidence="14">
    <location>
        <begin position="4"/>
        <end position="87"/>
    </location>
</feature>
<dbReference type="SUPFAM" id="SSF55604">
    <property type="entry name" value="Glucose permease domain IIB"/>
    <property type="match status" value="1"/>
</dbReference>
<dbReference type="PROSITE" id="PS01035">
    <property type="entry name" value="PTS_EIIB_TYPE_1_CYS"/>
    <property type="match status" value="1"/>
</dbReference>
<evidence type="ECO:0000256" key="10">
    <source>
        <dbReference type="ARBA" id="ARBA00023136"/>
    </source>
</evidence>
<feature type="transmembrane region" description="Helical" evidence="12">
    <location>
        <begin position="214"/>
        <end position="237"/>
    </location>
</feature>
<dbReference type="InterPro" id="IPR018113">
    <property type="entry name" value="PTrfase_EIIB_Cys"/>
</dbReference>
<dbReference type="PANTHER" id="PTHR30175">
    <property type="entry name" value="PHOSPHOTRANSFERASE SYSTEM TRANSPORT PROTEIN"/>
    <property type="match status" value="1"/>
</dbReference>
<accession>A0ABS2PIU4</accession>
<feature type="domain" description="PTS EIIC type-1" evidence="15">
    <location>
        <begin position="119"/>
        <end position="475"/>
    </location>
</feature>
<evidence type="ECO:0000259" key="14">
    <source>
        <dbReference type="PROSITE" id="PS51098"/>
    </source>
</evidence>
<protein>
    <submittedName>
        <fullName evidence="16">PTS system sucrose-specific IIC component</fullName>
    </submittedName>
</protein>
<evidence type="ECO:0000256" key="5">
    <source>
        <dbReference type="ARBA" id="ARBA00022679"/>
    </source>
</evidence>
<organism evidence="16 17">
    <name type="scientific">Streptococcus saliviloxodontae</name>
    <dbReference type="NCBI Taxonomy" id="1349416"/>
    <lineage>
        <taxon>Bacteria</taxon>
        <taxon>Bacillati</taxon>
        <taxon>Bacillota</taxon>
        <taxon>Bacilli</taxon>
        <taxon>Lactobacillales</taxon>
        <taxon>Streptococcaceae</taxon>
        <taxon>Streptococcus</taxon>
    </lineage>
</organism>
<name>A0ABS2PIU4_9STRE</name>
<dbReference type="PROSITE" id="PS51098">
    <property type="entry name" value="PTS_EIIB_TYPE_1"/>
    <property type="match status" value="1"/>
</dbReference>
<reference evidence="16 17" key="1">
    <citation type="submission" date="2021-01" db="EMBL/GenBank/DDBJ databases">
        <title>Genomic Encyclopedia of Type Strains, Phase IV (KMG-IV): sequencing the most valuable type-strain genomes for metagenomic binning, comparative biology and taxonomic classification.</title>
        <authorList>
            <person name="Goeker M."/>
        </authorList>
    </citation>
    <scope>NUCLEOTIDE SEQUENCE [LARGE SCALE GENOMIC DNA]</scope>
    <source>
        <strain evidence="16 17">DSM 27513</strain>
    </source>
</reference>
<dbReference type="InterPro" id="IPR003352">
    <property type="entry name" value="PTS_EIIC"/>
</dbReference>
<comment type="caution">
    <text evidence="16">The sequence shown here is derived from an EMBL/GenBank/DDBJ whole genome shotgun (WGS) entry which is preliminary data.</text>
</comment>
<dbReference type="PROSITE" id="PS51103">
    <property type="entry name" value="PTS_EIIC_TYPE_1"/>
    <property type="match status" value="1"/>
</dbReference>
<feature type="transmembrane region" description="Helical" evidence="12">
    <location>
        <begin position="406"/>
        <end position="430"/>
    </location>
</feature>
<keyword evidence="4" id="KW-0762">Sugar transport</keyword>
<evidence type="ECO:0000313" key="17">
    <source>
        <dbReference type="Proteomes" id="UP000809081"/>
    </source>
</evidence>
<dbReference type="EMBL" id="JAFBEI010000002">
    <property type="protein sequence ID" value="MBM7635347.1"/>
    <property type="molecule type" value="Genomic_DNA"/>
</dbReference>
<feature type="transmembrane region" description="Helical" evidence="12">
    <location>
        <begin position="111"/>
        <end position="132"/>
    </location>
</feature>
<proteinExistence type="predicted"/>
<comment type="subcellular location">
    <subcellularLocation>
        <location evidence="1">Cell membrane</location>
        <topology evidence="1">Multi-pass membrane protein</topology>
    </subcellularLocation>
</comment>
<evidence type="ECO:0000259" key="15">
    <source>
        <dbReference type="PROSITE" id="PS51103"/>
    </source>
</evidence>
<keyword evidence="2" id="KW-0813">Transport</keyword>
<keyword evidence="9 12" id="KW-1133">Transmembrane helix</keyword>
<feature type="transmembrane region" description="Helical" evidence="12">
    <location>
        <begin position="366"/>
        <end position="386"/>
    </location>
</feature>
<dbReference type="SUPFAM" id="SSF51261">
    <property type="entry name" value="Duplicated hybrid motif"/>
    <property type="match status" value="1"/>
</dbReference>
<dbReference type="Gene3D" id="2.70.70.10">
    <property type="entry name" value="Glucose Permease (Domain IIA)"/>
    <property type="match status" value="1"/>
</dbReference>
<dbReference type="Gene3D" id="3.30.1360.60">
    <property type="entry name" value="Glucose permease domain IIB"/>
    <property type="match status" value="1"/>
</dbReference>
<dbReference type="InterPro" id="IPR001996">
    <property type="entry name" value="PTS_IIB_1"/>
</dbReference>
<keyword evidence="17" id="KW-1185">Reference proteome</keyword>
<dbReference type="Pfam" id="PF00367">
    <property type="entry name" value="PTS_EIIB"/>
    <property type="match status" value="1"/>
</dbReference>
<dbReference type="PANTHER" id="PTHR30175:SF7">
    <property type="entry name" value="NEGATIVE REGULATOR OF SACY ACTIVITY"/>
    <property type="match status" value="1"/>
</dbReference>
<dbReference type="Pfam" id="PF02378">
    <property type="entry name" value="PTS_EIIC"/>
    <property type="match status" value="1"/>
</dbReference>
<feature type="transmembrane region" description="Helical" evidence="12">
    <location>
        <begin position="183"/>
        <end position="202"/>
    </location>
</feature>
<gene>
    <name evidence="16" type="ORF">JOC31_000138</name>
</gene>
<evidence type="ECO:0000256" key="4">
    <source>
        <dbReference type="ARBA" id="ARBA00022597"/>
    </source>
</evidence>
<dbReference type="InterPro" id="IPR036878">
    <property type="entry name" value="Glu_permease_IIB"/>
</dbReference>
<dbReference type="NCBIfam" id="TIGR00830">
    <property type="entry name" value="PTBA"/>
    <property type="match status" value="1"/>
</dbReference>
<dbReference type="InterPro" id="IPR010973">
    <property type="entry name" value="PTS_IIBC_sucr"/>
</dbReference>
<evidence type="ECO:0000256" key="11">
    <source>
        <dbReference type="PROSITE-ProRule" id="PRU00421"/>
    </source>
</evidence>
<evidence type="ECO:0000259" key="13">
    <source>
        <dbReference type="PROSITE" id="PS51093"/>
    </source>
</evidence>
<dbReference type="NCBIfam" id="TIGR01996">
    <property type="entry name" value="PTS-II-BC-sucr"/>
    <property type="match status" value="1"/>
</dbReference>
<dbReference type="InterPro" id="IPR001127">
    <property type="entry name" value="PTS_EIIA_1_perm"/>
</dbReference>
<evidence type="ECO:0000313" key="16">
    <source>
        <dbReference type="EMBL" id="MBM7635347.1"/>
    </source>
</evidence>
<feature type="transmembrane region" description="Helical" evidence="12">
    <location>
        <begin position="437"/>
        <end position="456"/>
    </location>
</feature>
<dbReference type="InterPro" id="IPR013013">
    <property type="entry name" value="PTS_EIIC_1"/>
</dbReference>
<evidence type="ECO:0000256" key="7">
    <source>
        <dbReference type="ARBA" id="ARBA00022692"/>
    </source>
</evidence>
<feature type="active site" description="Phosphocysteine intermediate; for EIIB activity" evidence="11">
    <location>
        <position position="26"/>
    </location>
</feature>
<feature type="domain" description="PTS EIIA type-1" evidence="13">
    <location>
        <begin position="501"/>
        <end position="605"/>
    </location>
</feature>
<feature type="transmembrane region" description="Helical" evidence="12">
    <location>
        <begin position="291"/>
        <end position="316"/>
    </location>
</feature>
<dbReference type="PROSITE" id="PS00371">
    <property type="entry name" value="PTS_EIIA_TYPE_1_HIS"/>
    <property type="match status" value="1"/>
</dbReference>
<dbReference type="CDD" id="cd00210">
    <property type="entry name" value="PTS_IIA_glc"/>
    <property type="match status" value="1"/>
</dbReference>
<keyword evidence="5" id="KW-0808">Transferase</keyword>
<evidence type="ECO:0000256" key="3">
    <source>
        <dbReference type="ARBA" id="ARBA00022475"/>
    </source>
</evidence>
<dbReference type="Proteomes" id="UP000809081">
    <property type="component" value="Unassembled WGS sequence"/>
</dbReference>
<dbReference type="InterPro" id="IPR050558">
    <property type="entry name" value="PTS_Sugar-Specific_Components"/>
</dbReference>
<evidence type="ECO:0000256" key="1">
    <source>
        <dbReference type="ARBA" id="ARBA00004651"/>
    </source>
</evidence>
<evidence type="ECO:0000256" key="9">
    <source>
        <dbReference type="ARBA" id="ARBA00022989"/>
    </source>
</evidence>
<dbReference type="CDD" id="cd00212">
    <property type="entry name" value="PTS_IIB_glc"/>
    <property type="match status" value="1"/>
</dbReference>
<feature type="transmembrane region" description="Helical" evidence="12">
    <location>
        <begin position="257"/>
        <end position="279"/>
    </location>
</feature>
<evidence type="ECO:0000256" key="6">
    <source>
        <dbReference type="ARBA" id="ARBA00022683"/>
    </source>
</evidence>
<feature type="transmembrane region" description="Helical" evidence="12">
    <location>
        <begin position="336"/>
        <end position="354"/>
    </location>
</feature>
<dbReference type="Pfam" id="PF00358">
    <property type="entry name" value="PTS_EIIA_1"/>
    <property type="match status" value="1"/>
</dbReference>